<feature type="transmembrane region" description="Helical" evidence="1">
    <location>
        <begin position="70"/>
        <end position="86"/>
    </location>
</feature>
<evidence type="ECO:0000313" key="2">
    <source>
        <dbReference type="EMBL" id="BBG20644.1"/>
    </source>
</evidence>
<dbReference type="EMBL" id="AP018366">
    <property type="protein sequence ID" value="BBG20644.1"/>
    <property type="molecule type" value="Genomic_DNA"/>
</dbReference>
<protein>
    <submittedName>
        <fullName evidence="2">Uncharacterized protein</fullName>
    </submittedName>
</protein>
<evidence type="ECO:0000313" key="3">
    <source>
        <dbReference type="Proteomes" id="UP000595703"/>
    </source>
</evidence>
<keyword evidence="2" id="KW-0614">Plasmid</keyword>
<dbReference type="AlphaFoldDB" id="A0A7U3VUB8"/>
<feature type="transmembrane region" description="Helical" evidence="1">
    <location>
        <begin position="44"/>
        <end position="64"/>
    </location>
</feature>
<name>A0A7U3VUB8_9ACTN</name>
<keyword evidence="1" id="KW-0812">Transmembrane</keyword>
<keyword evidence="1" id="KW-0472">Membrane</keyword>
<dbReference type="KEGG" id="arev:RVR_P114"/>
<geneLocation type="plasmid" evidence="2 3">
    <name>pRVR1</name>
</geneLocation>
<keyword evidence="3" id="KW-1185">Reference proteome</keyword>
<keyword evidence="1" id="KW-1133">Transmembrane helix</keyword>
<sequence length="195" mass="19812">MTVSAAPAPPEVLEGRCYTAARRYPLQIGRFSGGGRIPGGPYTLTQLAVMIGGFVLLIVTRPVWGGHGPFDFAVAVIVPFTAGWAVHRVQIDHRNPVAALASLSGLVAGRSAGRIHGRPCRAGSARLVAPRITVHVGATAPAVVPSVATTPARPAAPMAVRAGFAKAPAPAAAPVVSGVQTLLARRAAVSGGKTQ</sequence>
<dbReference type="RefSeq" id="WP_202239756.1">
    <property type="nucleotide sequence ID" value="NZ_AP018366.1"/>
</dbReference>
<gene>
    <name evidence="2" type="ORF">RVR_P114</name>
</gene>
<organism evidence="2 3">
    <name type="scientific">Actinacidiphila reveromycinica</name>
    <dbReference type="NCBI Taxonomy" id="659352"/>
    <lineage>
        <taxon>Bacteria</taxon>
        <taxon>Bacillati</taxon>
        <taxon>Actinomycetota</taxon>
        <taxon>Actinomycetes</taxon>
        <taxon>Kitasatosporales</taxon>
        <taxon>Streptomycetaceae</taxon>
        <taxon>Actinacidiphila</taxon>
    </lineage>
</organism>
<proteinExistence type="predicted"/>
<reference evidence="2 3" key="1">
    <citation type="journal article" date="2020" name="Sci. Rep.">
        <title>beta-carboline chemical signals induce reveromycin production through a LuxR family regulator in Streptomyces sp. SN-593.</title>
        <authorList>
            <person name="Panthee S."/>
            <person name="Kito N."/>
            <person name="Hayashi T."/>
            <person name="Shimizu T."/>
            <person name="Ishikawa J."/>
            <person name="Hamamoto H."/>
            <person name="Osada H."/>
            <person name="Takahashi S."/>
        </authorList>
    </citation>
    <scope>NUCLEOTIDE SEQUENCE [LARGE SCALE GENOMIC DNA]</scope>
    <source>
        <strain evidence="2 3">SN-593</strain>
        <plasmid evidence="2 3">pRVR1</plasmid>
    </source>
</reference>
<evidence type="ECO:0000256" key="1">
    <source>
        <dbReference type="SAM" id="Phobius"/>
    </source>
</evidence>
<accession>A0A7U3VUB8</accession>
<dbReference type="Proteomes" id="UP000595703">
    <property type="component" value="Plasmid pRVR1"/>
</dbReference>